<name>A0ABR2JPI9_9PEZI</name>
<feature type="signal peptide" evidence="2">
    <location>
        <begin position="1"/>
        <end position="22"/>
    </location>
</feature>
<accession>A0ABR2JPI9</accession>
<dbReference type="EMBL" id="JAPCWZ010000001">
    <property type="protein sequence ID" value="KAK8880025.1"/>
    <property type="molecule type" value="Genomic_DNA"/>
</dbReference>
<dbReference type="PANTHER" id="PTHR33657:SF6">
    <property type="entry name" value="SECRETED PROTEIN"/>
    <property type="match status" value="1"/>
</dbReference>
<keyword evidence="2" id="KW-0732">Signal</keyword>
<dbReference type="PANTHER" id="PTHR33657">
    <property type="entry name" value="DOMAIN PROTEIN, PUTATIVE (AFU_ORTHOLOGUE AFUA_5G00600)-RELATED"/>
    <property type="match status" value="1"/>
</dbReference>
<evidence type="ECO:0000256" key="1">
    <source>
        <dbReference type="SAM" id="MobiDB-lite"/>
    </source>
</evidence>
<evidence type="ECO:0000313" key="4">
    <source>
        <dbReference type="Proteomes" id="UP001390339"/>
    </source>
</evidence>
<dbReference type="PIRSF" id="PIRSF029958">
    <property type="entry name" value="Necrosis-inducing_protein"/>
    <property type="match status" value="1"/>
</dbReference>
<evidence type="ECO:0000313" key="3">
    <source>
        <dbReference type="EMBL" id="KAK8880025.1"/>
    </source>
</evidence>
<evidence type="ECO:0000256" key="2">
    <source>
        <dbReference type="SAM" id="SignalP"/>
    </source>
</evidence>
<organism evidence="3 4">
    <name type="scientific">Apiospora arundinis</name>
    <dbReference type="NCBI Taxonomy" id="335852"/>
    <lineage>
        <taxon>Eukaryota</taxon>
        <taxon>Fungi</taxon>
        <taxon>Dikarya</taxon>
        <taxon>Ascomycota</taxon>
        <taxon>Pezizomycotina</taxon>
        <taxon>Sordariomycetes</taxon>
        <taxon>Xylariomycetidae</taxon>
        <taxon>Amphisphaeriales</taxon>
        <taxon>Apiosporaceae</taxon>
        <taxon>Apiospora</taxon>
    </lineage>
</organism>
<sequence length="276" mass="30285">MAPNAFTSVLLTLMLGSSAVSALPHLSVPDEPLKLYRDLLSKRDPPKALAASASANELKWQPALDFDTDGCYNTPAIGPDGKAAEGLDHNNTSGSKDCRDASDLDNNNVYVRTRCNHGWCAYVYDYYFEKDVAVQHVADAGGHRHDWEHIIVFTQGDQAKIVAASKHGDYDTKQAGDKNVRWDGTHPKIVYHKDGGSTHCFRFANAKDDKIENHKGVWFRGALVDWQGLEKAGVRKALVDHDFGHASMAIKDQSFKKQIDFARNGGAPGFDSGIDG</sequence>
<dbReference type="Proteomes" id="UP001390339">
    <property type="component" value="Unassembled WGS sequence"/>
</dbReference>
<reference evidence="3 4" key="1">
    <citation type="journal article" date="2024" name="IMA Fungus">
        <title>Apiospora arundinis, a panoply of carbohydrate-active enzymes and secondary metabolites.</title>
        <authorList>
            <person name="Sorensen T."/>
            <person name="Petersen C."/>
            <person name="Muurmann A.T."/>
            <person name="Christiansen J.V."/>
            <person name="Brundto M.L."/>
            <person name="Overgaard C.K."/>
            <person name="Boysen A.T."/>
            <person name="Wollenberg R.D."/>
            <person name="Larsen T.O."/>
            <person name="Sorensen J.L."/>
            <person name="Nielsen K.L."/>
            <person name="Sondergaard T.E."/>
        </authorList>
    </citation>
    <scope>NUCLEOTIDE SEQUENCE [LARGE SCALE GENOMIC DNA]</scope>
    <source>
        <strain evidence="3 4">AAU 773</strain>
    </source>
</reference>
<gene>
    <name evidence="3" type="ORF">PGQ11_001319</name>
</gene>
<dbReference type="InterPro" id="IPR008701">
    <property type="entry name" value="NPP1"/>
</dbReference>
<feature type="region of interest" description="Disordered" evidence="1">
    <location>
        <begin position="79"/>
        <end position="99"/>
    </location>
</feature>
<dbReference type="Pfam" id="PF05630">
    <property type="entry name" value="NPP1"/>
    <property type="match status" value="1"/>
</dbReference>
<feature type="chain" id="PRO_5047404826" evidence="2">
    <location>
        <begin position="23"/>
        <end position="276"/>
    </location>
</feature>
<proteinExistence type="predicted"/>
<keyword evidence="4" id="KW-1185">Reference proteome</keyword>
<protein>
    <submittedName>
        <fullName evidence="3">Necrosis inducing protein (NPP1)</fullName>
    </submittedName>
</protein>
<comment type="caution">
    <text evidence="3">The sequence shown here is derived from an EMBL/GenBank/DDBJ whole genome shotgun (WGS) entry which is preliminary data.</text>
</comment>